<feature type="compositionally biased region" description="Basic and acidic residues" evidence="1">
    <location>
        <begin position="59"/>
        <end position="74"/>
    </location>
</feature>
<reference evidence="2" key="2">
    <citation type="submission" date="2021-02" db="EMBL/GenBank/DDBJ databases">
        <authorList>
            <person name="Kimball J.A."/>
            <person name="Haas M.W."/>
            <person name="Macchietto M."/>
            <person name="Kono T."/>
            <person name="Duquette J."/>
            <person name="Shao M."/>
        </authorList>
    </citation>
    <scope>NUCLEOTIDE SEQUENCE</scope>
    <source>
        <tissue evidence="2">Fresh leaf tissue</tissue>
    </source>
</reference>
<evidence type="ECO:0000313" key="3">
    <source>
        <dbReference type="Proteomes" id="UP000729402"/>
    </source>
</evidence>
<gene>
    <name evidence="2" type="ORF">GUJ93_ZPchr0006g44307</name>
</gene>
<proteinExistence type="predicted"/>
<organism evidence="2 3">
    <name type="scientific">Zizania palustris</name>
    <name type="common">Northern wild rice</name>
    <dbReference type="NCBI Taxonomy" id="103762"/>
    <lineage>
        <taxon>Eukaryota</taxon>
        <taxon>Viridiplantae</taxon>
        <taxon>Streptophyta</taxon>
        <taxon>Embryophyta</taxon>
        <taxon>Tracheophyta</taxon>
        <taxon>Spermatophyta</taxon>
        <taxon>Magnoliopsida</taxon>
        <taxon>Liliopsida</taxon>
        <taxon>Poales</taxon>
        <taxon>Poaceae</taxon>
        <taxon>BOP clade</taxon>
        <taxon>Oryzoideae</taxon>
        <taxon>Oryzeae</taxon>
        <taxon>Zizaniinae</taxon>
        <taxon>Zizania</taxon>
    </lineage>
</organism>
<accession>A0A8J5T6T2</accession>
<evidence type="ECO:0000256" key="1">
    <source>
        <dbReference type="SAM" id="MobiDB-lite"/>
    </source>
</evidence>
<dbReference type="EMBL" id="JAAALK010000283">
    <property type="protein sequence ID" value="KAG8076360.1"/>
    <property type="molecule type" value="Genomic_DNA"/>
</dbReference>
<name>A0A8J5T6T2_ZIZPA</name>
<dbReference type="Proteomes" id="UP000729402">
    <property type="component" value="Unassembled WGS sequence"/>
</dbReference>
<feature type="region of interest" description="Disordered" evidence="1">
    <location>
        <begin position="41"/>
        <end position="95"/>
    </location>
</feature>
<protein>
    <submittedName>
        <fullName evidence="2">Uncharacterized protein</fullName>
    </submittedName>
</protein>
<feature type="compositionally biased region" description="Basic and acidic residues" evidence="1">
    <location>
        <begin position="9"/>
        <end position="19"/>
    </location>
</feature>
<comment type="caution">
    <text evidence="2">The sequence shown here is derived from an EMBL/GenBank/DDBJ whole genome shotgun (WGS) entry which is preliminary data.</text>
</comment>
<keyword evidence="3" id="KW-1185">Reference proteome</keyword>
<sequence>MRVSRRVHHESVRSRDHADAPGAAHFSFSSFHHLLLHDVLADRGGDRPAPGGAGAYHVDQPRRRVRPVVEERRSGRSHTSGQQREREPRMKKPNV</sequence>
<evidence type="ECO:0000313" key="2">
    <source>
        <dbReference type="EMBL" id="KAG8076360.1"/>
    </source>
</evidence>
<feature type="compositionally biased region" description="Basic and acidic residues" evidence="1">
    <location>
        <begin position="83"/>
        <end position="95"/>
    </location>
</feature>
<dbReference type="AlphaFoldDB" id="A0A8J5T6T2"/>
<feature type="region of interest" description="Disordered" evidence="1">
    <location>
        <begin position="1"/>
        <end position="23"/>
    </location>
</feature>
<reference evidence="2" key="1">
    <citation type="journal article" date="2021" name="bioRxiv">
        <title>Whole Genome Assembly and Annotation of Northern Wild Rice, Zizania palustris L., Supports a Whole Genome Duplication in the Zizania Genus.</title>
        <authorList>
            <person name="Haas M."/>
            <person name="Kono T."/>
            <person name="Macchietto M."/>
            <person name="Millas R."/>
            <person name="McGilp L."/>
            <person name="Shao M."/>
            <person name="Duquette J."/>
            <person name="Hirsch C.N."/>
            <person name="Kimball J."/>
        </authorList>
    </citation>
    <scope>NUCLEOTIDE SEQUENCE</scope>
    <source>
        <tissue evidence="2">Fresh leaf tissue</tissue>
    </source>
</reference>